<proteinExistence type="predicted"/>
<dbReference type="PROSITE" id="PS51257">
    <property type="entry name" value="PROKAR_LIPOPROTEIN"/>
    <property type="match status" value="1"/>
</dbReference>
<feature type="signal peptide" evidence="1">
    <location>
        <begin position="1"/>
        <end position="20"/>
    </location>
</feature>
<accession>A0AAU7BQU8</accession>
<sequence>MKTLLKIIIISLLISSCSSSKNYTYFDENNFEISSREYTRGILTGKLLSIQLDSTKLKLTTREKHGTLTNLSKFVELLEVGLDTKIDSTKPIVIIFYPGEDKFNRALNENIDNMSKWYYQLENGLQQVAKIKPLYIYKDSKGLENYEGLLDWKQDPNQFIEHLFFKHHYPCHSFVVISSKGDYISYFGEFPKEFVWEAAQILK</sequence>
<reference evidence="2" key="1">
    <citation type="submission" date="2024-05" db="EMBL/GenBank/DDBJ databases">
        <title>Pontimicrobium maritimus sp. nov., isolated form sea water.</title>
        <authorList>
            <person name="Muhammad N."/>
            <person name="Vuong T.Q."/>
            <person name="Han H.L."/>
            <person name="Kim S.-G."/>
        </authorList>
    </citation>
    <scope>NUCLEOTIDE SEQUENCE</scope>
    <source>
        <strain evidence="2">SW4</strain>
    </source>
</reference>
<protein>
    <recommendedName>
        <fullName evidence="3">Lipoprotein</fullName>
    </recommendedName>
</protein>
<feature type="chain" id="PRO_5043627252" description="Lipoprotein" evidence="1">
    <location>
        <begin position="21"/>
        <end position="203"/>
    </location>
</feature>
<evidence type="ECO:0000313" key="2">
    <source>
        <dbReference type="EMBL" id="XBG60567.1"/>
    </source>
</evidence>
<evidence type="ECO:0000256" key="1">
    <source>
        <dbReference type="SAM" id="SignalP"/>
    </source>
</evidence>
<dbReference type="RefSeq" id="WP_347922797.1">
    <property type="nucleotide sequence ID" value="NZ_CP157199.1"/>
</dbReference>
<evidence type="ECO:0008006" key="3">
    <source>
        <dbReference type="Google" id="ProtNLM"/>
    </source>
</evidence>
<dbReference type="AlphaFoldDB" id="A0AAU7BQU8"/>
<keyword evidence="1" id="KW-0732">Signal</keyword>
<name>A0AAU7BQU8_9FLAO</name>
<dbReference type="EMBL" id="CP157199">
    <property type="protein sequence ID" value="XBG60567.1"/>
    <property type="molecule type" value="Genomic_DNA"/>
</dbReference>
<organism evidence="2">
    <name type="scientific">Pontimicrobium sp. SW4</name>
    <dbReference type="NCBI Taxonomy" id="3153519"/>
    <lineage>
        <taxon>Bacteria</taxon>
        <taxon>Pseudomonadati</taxon>
        <taxon>Bacteroidota</taxon>
        <taxon>Flavobacteriia</taxon>
        <taxon>Flavobacteriales</taxon>
        <taxon>Flavobacteriaceae</taxon>
        <taxon>Pontimicrobium</taxon>
    </lineage>
</organism>
<gene>
    <name evidence="2" type="ORF">ABGB03_11940</name>
</gene>